<sequence>MLRQSKIRKEETMPIEVMAAVSTTNVEKLTIPNGGDLKCGLDPGKFPRVKKLKRIPPRSVRQCVTDVVVKDIGPVPVVLLHIF</sequence>
<evidence type="ECO:0000313" key="1">
    <source>
        <dbReference type="EnsemblPlants" id="Bo09343s010.1"/>
    </source>
</evidence>
<reference evidence="1" key="1">
    <citation type="journal article" date="2014" name="Genome Biol.">
        <title>Transcriptome and methylome profiling reveals relics of genome dominance in the mesopolyploid Brassica oleracea.</title>
        <authorList>
            <person name="Parkin I.A."/>
            <person name="Koh C."/>
            <person name="Tang H."/>
            <person name="Robinson S.J."/>
            <person name="Kagale S."/>
            <person name="Clarke W.E."/>
            <person name="Town C.D."/>
            <person name="Nixon J."/>
            <person name="Krishnakumar V."/>
            <person name="Bidwell S.L."/>
            <person name="Denoeud F."/>
            <person name="Belcram H."/>
            <person name="Links M.G."/>
            <person name="Just J."/>
            <person name="Clarke C."/>
            <person name="Bender T."/>
            <person name="Huebert T."/>
            <person name="Mason A.S."/>
            <person name="Pires J.C."/>
            <person name="Barker G."/>
            <person name="Moore J."/>
            <person name="Walley P.G."/>
            <person name="Manoli S."/>
            <person name="Batley J."/>
            <person name="Edwards D."/>
            <person name="Nelson M.N."/>
            <person name="Wang X."/>
            <person name="Paterson A.H."/>
            <person name="King G."/>
            <person name="Bancroft I."/>
            <person name="Chalhoub B."/>
            <person name="Sharpe A.G."/>
        </authorList>
    </citation>
    <scope>NUCLEOTIDE SEQUENCE [LARGE SCALE GENOMIC DNA]</scope>
    <source>
        <strain evidence="1">cv. TO1000</strain>
    </source>
</reference>
<protein>
    <submittedName>
        <fullName evidence="1">Uncharacterized protein</fullName>
    </submittedName>
</protein>
<dbReference type="HOGENOM" id="CLU_2549638_0_0_1"/>
<dbReference type="Gramene" id="Bo09343s010.1">
    <property type="protein sequence ID" value="Bo09343s010.1"/>
    <property type="gene ID" value="Bo09343s010"/>
</dbReference>
<keyword evidence="2" id="KW-1185">Reference proteome</keyword>
<evidence type="ECO:0000313" key="2">
    <source>
        <dbReference type="Proteomes" id="UP000032141"/>
    </source>
</evidence>
<dbReference type="AlphaFoldDB" id="A0A0D2ZYL2"/>
<name>A0A0D2ZYL2_BRAOL</name>
<proteinExistence type="predicted"/>
<accession>A0A0D2ZYL2</accession>
<reference evidence="1" key="2">
    <citation type="submission" date="2015-06" db="UniProtKB">
        <authorList>
            <consortium name="EnsemblPlants"/>
        </authorList>
    </citation>
    <scope>IDENTIFICATION</scope>
</reference>
<dbReference type="Proteomes" id="UP000032141">
    <property type="component" value="Unassembled WGS sequence"/>
</dbReference>
<organism evidence="1 2">
    <name type="scientific">Brassica oleracea var. oleracea</name>
    <dbReference type="NCBI Taxonomy" id="109376"/>
    <lineage>
        <taxon>Eukaryota</taxon>
        <taxon>Viridiplantae</taxon>
        <taxon>Streptophyta</taxon>
        <taxon>Embryophyta</taxon>
        <taxon>Tracheophyta</taxon>
        <taxon>Spermatophyta</taxon>
        <taxon>Magnoliopsida</taxon>
        <taxon>eudicotyledons</taxon>
        <taxon>Gunneridae</taxon>
        <taxon>Pentapetalae</taxon>
        <taxon>rosids</taxon>
        <taxon>malvids</taxon>
        <taxon>Brassicales</taxon>
        <taxon>Brassicaceae</taxon>
        <taxon>Brassiceae</taxon>
        <taxon>Brassica</taxon>
    </lineage>
</organism>
<dbReference type="EnsemblPlants" id="Bo09343s010.1">
    <property type="protein sequence ID" value="Bo09343s010.1"/>
    <property type="gene ID" value="Bo09343s010"/>
</dbReference>